<dbReference type="PANTHER" id="PTHR24343">
    <property type="entry name" value="SERINE/THREONINE KINASE"/>
    <property type="match status" value="1"/>
</dbReference>
<dbReference type="eggNOG" id="KOG0590">
    <property type="taxonomic scope" value="Eukaryota"/>
</dbReference>
<feature type="compositionally biased region" description="Basic and acidic residues" evidence="10">
    <location>
        <begin position="359"/>
        <end position="368"/>
    </location>
</feature>
<dbReference type="KEGG" id="ndi:NDAI_0H03740"/>
<keyword evidence="2" id="KW-0723">Serine/threonine-protein kinase</keyword>
<feature type="compositionally biased region" description="Acidic residues" evidence="10">
    <location>
        <begin position="891"/>
        <end position="908"/>
    </location>
</feature>
<dbReference type="GO" id="GO:0005829">
    <property type="term" value="C:cytosol"/>
    <property type="evidence" value="ECO:0007669"/>
    <property type="project" value="TreeGrafter"/>
</dbReference>
<feature type="compositionally biased region" description="Basic and acidic residues" evidence="10">
    <location>
        <begin position="216"/>
        <end position="236"/>
    </location>
</feature>
<feature type="region of interest" description="Disordered" evidence="10">
    <location>
        <begin position="85"/>
        <end position="122"/>
    </location>
</feature>
<dbReference type="InterPro" id="IPR011009">
    <property type="entry name" value="Kinase-like_dom_sf"/>
</dbReference>
<keyword evidence="6 9" id="KW-0067">ATP-binding</keyword>
<evidence type="ECO:0000256" key="4">
    <source>
        <dbReference type="ARBA" id="ARBA00022741"/>
    </source>
</evidence>
<dbReference type="InterPro" id="IPR000719">
    <property type="entry name" value="Prot_kinase_dom"/>
</dbReference>
<dbReference type="GeneID" id="11496077"/>
<feature type="binding site" evidence="9">
    <location>
        <position position="528"/>
    </location>
    <ligand>
        <name>ATP</name>
        <dbReference type="ChEBI" id="CHEBI:30616"/>
    </ligand>
</feature>
<dbReference type="PROSITE" id="PS00108">
    <property type="entry name" value="PROTEIN_KINASE_ST"/>
    <property type="match status" value="1"/>
</dbReference>
<evidence type="ECO:0000256" key="5">
    <source>
        <dbReference type="ARBA" id="ARBA00022777"/>
    </source>
</evidence>
<evidence type="ECO:0000256" key="3">
    <source>
        <dbReference type="ARBA" id="ARBA00022679"/>
    </source>
</evidence>
<evidence type="ECO:0000256" key="2">
    <source>
        <dbReference type="ARBA" id="ARBA00022527"/>
    </source>
</evidence>
<feature type="compositionally biased region" description="Low complexity" evidence="10">
    <location>
        <begin position="265"/>
        <end position="284"/>
    </location>
</feature>
<keyword evidence="13" id="KW-1185">Reference proteome</keyword>
<dbReference type="EC" id="2.7.11.1" evidence="1"/>
<dbReference type="STRING" id="1071378.G0WFI6"/>
<feature type="compositionally biased region" description="Polar residues" evidence="10">
    <location>
        <begin position="205"/>
        <end position="215"/>
    </location>
</feature>
<dbReference type="OrthoDB" id="6513151at2759"/>
<evidence type="ECO:0000256" key="6">
    <source>
        <dbReference type="ARBA" id="ARBA00022840"/>
    </source>
</evidence>
<dbReference type="Gene3D" id="3.30.200.20">
    <property type="entry name" value="Phosphorylase Kinase, domain 1"/>
    <property type="match status" value="1"/>
</dbReference>
<evidence type="ECO:0000256" key="9">
    <source>
        <dbReference type="PROSITE-ProRule" id="PRU10141"/>
    </source>
</evidence>
<evidence type="ECO:0000256" key="7">
    <source>
        <dbReference type="ARBA" id="ARBA00047899"/>
    </source>
</evidence>
<evidence type="ECO:0000256" key="10">
    <source>
        <dbReference type="SAM" id="MobiDB-lite"/>
    </source>
</evidence>
<dbReference type="Pfam" id="PF00069">
    <property type="entry name" value="Pkinase"/>
    <property type="match status" value="1"/>
</dbReference>
<evidence type="ECO:0000256" key="8">
    <source>
        <dbReference type="ARBA" id="ARBA00048679"/>
    </source>
</evidence>
<feature type="region of interest" description="Disordered" evidence="10">
    <location>
        <begin position="205"/>
        <end position="284"/>
    </location>
</feature>
<feature type="compositionally biased region" description="Basic and acidic residues" evidence="10">
    <location>
        <begin position="881"/>
        <end position="890"/>
    </location>
</feature>
<dbReference type="InterPro" id="IPR017441">
    <property type="entry name" value="Protein_kinase_ATP_BS"/>
</dbReference>
<evidence type="ECO:0000259" key="11">
    <source>
        <dbReference type="PROSITE" id="PS50011"/>
    </source>
</evidence>
<feature type="domain" description="Protein kinase" evidence="11">
    <location>
        <begin position="498"/>
        <end position="824"/>
    </location>
</feature>
<dbReference type="SMART" id="SM00220">
    <property type="entry name" value="S_TKc"/>
    <property type="match status" value="1"/>
</dbReference>
<comment type="catalytic activity">
    <reaction evidence="8">
        <text>L-seryl-[protein] + ATP = O-phospho-L-seryl-[protein] + ADP + H(+)</text>
        <dbReference type="Rhea" id="RHEA:17989"/>
        <dbReference type="Rhea" id="RHEA-COMP:9863"/>
        <dbReference type="Rhea" id="RHEA-COMP:11604"/>
        <dbReference type="ChEBI" id="CHEBI:15378"/>
        <dbReference type="ChEBI" id="CHEBI:29999"/>
        <dbReference type="ChEBI" id="CHEBI:30616"/>
        <dbReference type="ChEBI" id="CHEBI:83421"/>
        <dbReference type="ChEBI" id="CHEBI:456216"/>
        <dbReference type="EC" id="2.7.11.1"/>
    </reaction>
</comment>
<feature type="compositionally biased region" description="Basic residues" evidence="10">
    <location>
        <begin position="369"/>
        <end position="383"/>
    </location>
</feature>
<feature type="compositionally biased region" description="Low complexity" evidence="10">
    <location>
        <begin position="86"/>
        <end position="108"/>
    </location>
</feature>
<feature type="compositionally biased region" description="Basic residues" evidence="10">
    <location>
        <begin position="408"/>
        <end position="430"/>
    </location>
</feature>
<dbReference type="PROSITE" id="PS50011">
    <property type="entry name" value="PROTEIN_KINASE_DOM"/>
    <property type="match status" value="1"/>
</dbReference>
<accession>G0WFI6</accession>
<evidence type="ECO:0000256" key="1">
    <source>
        <dbReference type="ARBA" id="ARBA00012513"/>
    </source>
</evidence>
<feature type="compositionally biased region" description="Low complexity" evidence="10">
    <location>
        <begin position="26"/>
        <end position="44"/>
    </location>
</feature>
<dbReference type="GO" id="GO:0004674">
    <property type="term" value="F:protein serine/threonine kinase activity"/>
    <property type="evidence" value="ECO:0007669"/>
    <property type="project" value="UniProtKB-KW"/>
</dbReference>
<dbReference type="HOGENOM" id="CLU_000288_82_4_1"/>
<proteinExistence type="predicted"/>
<evidence type="ECO:0000313" key="12">
    <source>
        <dbReference type="EMBL" id="CCD26547.1"/>
    </source>
</evidence>
<keyword evidence="3" id="KW-0808">Transferase</keyword>
<reference evidence="12 13" key="1">
    <citation type="journal article" date="2011" name="Proc. Natl. Acad. Sci. U.S.A.">
        <title>Evolutionary erosion of yeast sex chromosomes by mating-type switching accidents.</title>
        <authorList>
            <person name="Gordon J.L."/>
            <person name="Armisen D."/>
            <person name="Proux-Wera E."/>
            <person name="Oheigeartaigh S.S."/>
            <person name="Byrne K.P."/>
            <person name="Wolfe K.H."/>
        </authorList>
    </citation>
    <scope>NUCLEOTIDE SEQUENCE [LARGE SCALE GENOMIC DNA]</scope>
    <source>
        <strain evidence="13">ATCC 10597 / BCRC 20456 / CBS 421 / NBRC 0211 / NRRL Y-12639</strain>
    </source>
</reference>
<sequence>MQTLSPGNPPVPSYIEATVGHSITGNNNNNNNNHHHYSQNSTNNPLPDIYVQTAITNEGELEVYPLYSNDYCNQLINDNHASDNVSGSSLRTLSTNNSTATSSNNNFTGLQQDHHHEGSQDVNEQRQLMQLWDSHTDISDRHSTSVSSDSPMDLSHLTETRMGTHGTIIRSTNGTNGRETRLFSPNHLGLPSYAESMVVRTKTISSNGSSAITTDHNTERQDGRDRTIDESIMNEKKNKKKNKEKRNDKKNIPPLACIIPYSIPNSKNNNDAYNNKQENNNNKNGRSAMMILTRTGSLSASNGNNNSILPNNVSTIDSNVISSPIVDSVEPRFIVSLDKFQNSNFFHEQLCVKEEEEEKKEVDRERVLKNKTKNSKDNKKRTKSLSSHIGNLFSFNSNSNTNNTIQKKERRHSSYHFYSRRKSSTRRRKNSTSNVSGNGGGMQHSILVSDDNSSDDIETMIAKEEERQNNPYGNKSTNLESLKPSKISKIHHGFHKKYIEINELGSGASGSVKLIQRKNDDSVVYAMKQFRKRVISKETKRDYIRTITSEYCIGINLNHPNIIKTLELIYENDDKTDCSNELRICQIMEYCSYDLFAITMSDYATYDEICCYFKQLMNGVNYLHSIGLCHRDLKLENCVINDYGILKIIDFGAAVVFQYPCSMNLIEASGILGSDPYLPPEVYHFTHYDPRPVDIWSCAIIFVCMVLKKFPWKIPKLTDESFKMFCMGRESNSLIELLTKPNLRVKNKKNGSSSLSNDSDTSSVELESYIEDETYSIDDNNVHIGKLRVLHAIPEECQPMIGKMLELAPTRRATLREILEDSWIETIDMCHLLNEEEIEECKFNDLNDKDGDMKYKFIYVGESHNHTKVQPEKAHINGFLRKDEKEQNTKEEEDDAIQEEGEQYEGSDVEVHSLYSFSSY</sequence>
<keyword evidence="5" id="KW-0418">Kinase</keyword>
<dbReference type="GO" id="GO:0005524">
    <property type="term" value="F:ATP binding"/>
    <property type="evidence" value="ECO:0007669"/>
    <property type="project" value="UniProtKB-UniRule"/>
</dbReference>
<dbReference type="OMA" id="FAITMSD"/>
<comment type="catalytic activity">
    <reaction evidence="7">
        <text>L-threonyl-[protein] + ATP = O-phospho-L-threonyl-[protein] + ADP + H(+)</text>
        <dbReference type="Rhea" id="RHEA:46608"/>
        <dbReference type="Rhea" id="RHEA-COMP:11060"/>
        <dbReference type="Rhea" id="RHEA-COMP:11605"/>
        <dbReference type="ChEBI" id="CHEBI:15378"/>
        <dbReference type="ChEBI" id="CHEBI:30013"/>
        <dbReference type="ChEBI" id="CHEBI:30616"/>
        <dbReference type="ChEBI" id="CHEBI:61977"/>
        <dbReference type="ChEBI" id="CHEBI:456216"/>
        <dbReference type="EC" id="2.7.11.1"/>
    </reaction>
</comment>
<name>G0WFI6_NAUDC</name>
<feature type="region of interest" description="Disordered" evidence="10">
    <location>
        <begin position="881"/>
        <end position="908"/>
    </location>
</feature>
<protein>
    <recommendedName>
        <fullName evidence="1">non-specific serine/threonine protein kinase</fullName>
        <ecNumber evidence="1">2.7.11.1</ecNumber>
    </recommendedName>
</protein>
<dbReference type="EMBL" id="HE580274">
    <property type="protein sequence ID" value="CCD26547.1"/>
    <property type="molecule type" value="Genomic_DNA"/>
</dbReference>
<feature type="region of interest" description="Disordered" evidence="10">
    <location>
        <begin position="354"/>
        <end position="453"/>
    </location>
</feature>
<dbReference type="Proteomes" id="UP000000689">
    <property type="component" value="Chromosome 8"/>
</dbReference>
<evidence type="ECO:0000313" key="13">
    <source>
        <dbReference type="Proteomes" id="UP000000689"/>
    </source>
</evidence>
<gene>
    <name evidence="12" type="primary">NDAI0H03740</name>
    <name evidence="12" type="ordered locus">NDAI_0H03740</name>
</gene>
<dbReference type="AlphaFoldDB" id="G0WFI6"/>
<dbReference type="PANTHER" id="PTHR24343:SF113">
    <property type="entry name" value="NITROGEN PERMEASE REACTIVATOR PROTEIN-RELATED"/>
    <property type="match status" value="1"/>
</dbReference>
<feature type="compositionally biased region" description="Low complexity" evidence="10">
    <location>
        <begin position="393"/>
        <end position="404"/>
    </location>
</feature>
<dbReference type="Gene3D" id="1.10.510.10">
    <property type="entry name" value="Transferase(Phosphotransferase) domain 1"/>
    <property type="match status" value="1"/>
</dbReference>
<dbReference type="SUPFAM" id="SSF56112">
    <property type="entry name" value="Protein kinase-like (PK-like)"/>
    <property type="match status" value="1"/>
</dbReference>
<organism evidence="12 13">
    <name type="scientific">Naumovozyma dairenensis (strain ATCC 10597 / BCRC 20456 / CBS 421 / NBRC 0211 / NRRL Y-12639)</name>
    <name type="common">Saccharomyces dairenensis</name>
    <dbReference type="NCBI Taxonomy" id="1071378"/>
    <lineage>
        <taxon>Eukaryota</taxon>
        <taxon>Fungi</taxon>
        <taxon>Dikarya</taxon>
        <taxon>Ascomycota</taxon>
        <taxon>Saccharomycotina</taxon>
        <taxon>Saccharomycetes</taxon>
        <taxon>Saccharomycetales</taxon>
        <taxon>Saccharomycetaceae</taxon>
        <taxon>Naumovozyma</taxon>
    </lineage>
</organism>
<dbReference type="RefSeq" id="XP_003671790.1">
    <property type="nucleotide sequence ID" value="XM_003671742.1"/>
</dbReference>
<keyword evidence="4 9" id="KW-0547">Nucleotide-binding</keyword>
<dbReference type="PROSITE" id="PS00107">
    <property type="entry name" value="PROTEIN_KINASE_ATP"/>
    <property type="match status" value="1"/>
</dbReference>
<dbReference type="InterPro" id="IPR008271">
    <property type="entry name" value="Ser/Thr_kinase_AS"/>
</dbReference>
<dbReference type="FunFam" id="1.10.510.10:FF:000919">
    <property type="entry name" value="NPR1p Protein kinase"/>
    <property type="match status" value="1"/>
</dbReference>
<feature type="region of interest" description="Disordered" evidence="10">
    <location>
        <begin position="20"/>
        <end position="45"/>
    </location>
</feature>